<dbReference type="Pfam" id="PF11380">
    <property type="entry name" value="Stealth_CR2"/>
    <property type="match status" value="1"/>
</dbReference>
<comment type="similarity">
    <text evidence="1">Belongs to the stealth family.</text>
</comment>
<dbReference type="PANTHER" id="PTHR24045">
    <property type="match status" value="1"/>
</dbReference>
<sequence>MSEAVDAVLTWVDGEDPAHVAKRRAFDPGFGAAGVEATRFASRDEIRFSLLALLKFAPWLRRIHIVTDGQIPSVVTELWADPAMQDRVRIVDHRVIYAGHEDLLPIFSGRTIETALFRIPDLAERYLYLNDDFFLIRPVQQADFFTEKGPVLRGQWMTRAYGLVPLLQLAVGRLKRRGKNWQPVGFKLQQLRAARLVGWGLRFFSIGHTPHPLRRSTFQRFQAAHPGVIEANMAPRFRHGSQFNPASLANHLELAAGTAVIAPSDNTVYFRADVDKPQRVREKIAEAEARENALFICVNSLDQAGAQVQADILAFLRRRIL</sequence>
<dbReference type="PANTHER" id="PTHR24045:SF0">
    <property type="entry name" value="N-ACETYLGLUCOSAMINE-1-PHOSPHOTRANSFERASE SUBUNITS ALPHA_BETA"/>
    <property type="match status" value="1"/>
</dbReference>
<dbReference type="EMBL" id="JBHRTO010000001">
    <property type="protein sequence ID" value="MFC3179692.1"/>
    <property type="molecule type" value="Genomic_DNA"/>
</dbReference>
<keyword evidence="2" id="KW-0808">Transferase</keyword>
<protein>
    <submittedName>
        <fullName evidence="6">Stealth CR1 domain-containing protein</fullName>
    </submittedName>
</protein>
<evidence type="ECO:0000256" key="3">
    <source>
        <dbReference type="ARBA" id="ARBA00023169"/>
    </source>
</evidence>
<dbReference type="InterPro" id="IPR047141">
    <property type="entry name" value="Stealth"/>
</dbReference>
<dbReference type="Proteomes" id="UP001595547">
    <property type="component" value="Unassembled WGS sequence"/>
</dbReference>
<evidence type="ECO:0000256" key="1">
    <source>
        <dbReference type="ARBA" id="ARBA00007583"/>
    </source>
</evidence>
<feature type="domain" description="Stealth protein CR2 conserved region 2" evidence="4">
    <location>
        <begin position="39"/>
        <end position="149"/>
    </location>
</feature>
<evidence type="ECO:0000259" key="4">
    <source>
        <dbReference type="Pfam" id="PF11380"/>
    </source>
</evidence>
<evidence type="ECO:0000259" key="5">
    <source>
        <dbReference type="Pfam" id="PF17101"/>
    </source>
</evidence>
<dbReference type="InterPro" id="IPR031358">
    <property type="entry name" value="Stealth_CR1"/>
</dbReference>
<evidence type="ECO:0000256" key="2">
    <source>
        <dbReference type="ARBA" id="ARBA00022679"/>
    </source>
</evidence>
<proteinExistence type="inferred from homology"/>
<organism evidence="6 7">
    <name type="scientific">Cypionkella sinensis</name>
    <dbReference type="NCBI Taxonomy" id="1756043"/>
    <lineage>
        <taxon>Bacteria</taxon>
        <taxon>Pseudomonadati</taxon>
        <taxon>Pseudomonadota</taxon>
        <taxon>Alphaproteobacteria</taxon>
        <taxon>Rhodobacterales</taxon>
        <taxon>Paracoccaceae</taxon>
        <taxon>Cypionkella</taxon>
    </lineage>
</organism>
<keyword evidence="3" id="KW-0270">Exopolysaccharide synthesis</keyword>
<evidence type="ECO:0000313" key="7">
    <source>
        <dbReference type="Proteomes" id="UP001595547"/>
    </source>
</evidence>
<dbReference type="RefSeq" id="WP_380071324.1">
    <property type="nucleotide sequence ID" value="NZ_JBHRTO010000001.1"/>
</dbReference>
<gene>
    <name evidence="6" type="ORF">ACFOGH_01720</name>
</gene>
<comment type="caution">
    <text evidence="6">The sequence shown here is derived from an EMBL/GenBank/DDBJ whole genome shotgun (WGS) entry which is preliminary data.</text>
</comment>
<accession>A0ABV7IZ14</accession>
<dbReference type="Pfam" id="PF17101">
    <property type="entry name" value="Stealth_CR1"/>
    <property type="match status" value="1"/>
</dbReference>
<name>A0ABV7IZ14_9RHOB</name>
<dbReference type="InterPro" id="IPR021520">
    <property type="entry name" value="Stealth_CR2"/>
</dbReference>
<keyword evidence="7" id="KW-1185">Reference proteome</keyword>
<evidence type="ECO:0000313" key="6">
    <source>
        <dbReference type="EMBL" id="MFC3179692.1"/>
    </source>
</evidence>
<reference evidence="7" key="1">
    <citation type="journal article" date="2019" name="Int. J. Syst. Evol. Microbiol.">
        <title>The Global Catalogue of Microorganisms (GCM) 10K type strain sequencing project: providing services to taxonomists for standard genome sequencing and annotation.</title>
        <authorList>
            <consortium name="The Broad Institute Genomics Platform"/>
            <consortium name="The Broad Institute Genome Sequencing Center for Infectious Disease"/>
            <person name="Wu L."/>
            <person name="Ma J."/>
        </authorList>
    </citation>
    <scope>NUCLEOTIDE SEQUENCE [LARGE SCALE GENOMIC DNA]</scope>
    <source>
        <strain evidence="7">KCTC 52039</strain>
    </source>
</reference>
<feature type="domain" description="Stealth protein CR1 conserved region 1" evidence="5">
    <location>
        <begin position="5"/>
        <end position="29"/>
    </location>
</feature>